<dbReference type="EMBL" id="CAJSLV010000060">
    <property type="protein sequence ID" value="CAG6395215.1"/>
    <property type="molecule type" value="Genomic_DNA"/>
</dbReference>
<dbReference type="InterPro" id="IPR012296">
    <property type="entry name" value="Nuclease_put_TT1808"/>
</dbReference>
<reference evidence="2" key="1">
    <citation type="submission" date="2021-05" db="EMBL/GenBank/DDBJ databases">
        <authorList>
            <person name="Arsene-Ploetze F."/>
        </authorList>
    </citation>
    <scope>NUCLEOTIDE SEQUENCE</scope>
    <source>
        <strain evidence="2">DSM 42138</strain>
    </source>
</reference>
<keyword evidence="3" id="KW-1185">Reference proteome</keyword>
<name>A0A9W4DTD0_9ACTN</name>
<comment type="caution">
    <text evidence="2">The sequence shown here is derived from an EMBL/GenBank/DDBJ whole genome shotgun (WGS) entry which is preliminary data.</text>
</comment>
<gene>
    <name evidence="2" type="ORF">SCOCK_300023</name>
</gene>
<dbReference type="CDD" id="cd06260">
    <property type="entry name" value="DUF820-like"/>
    <property type="match status" value="1"/>
</dbReference>
<keyword evidence="2" id="KW-0540">Nuclease</keyword>
<evidence type="ECO:0000313" key="3">
    <source>
        <dbReference type="Proteomes" id="UP001152519"/>
    </source>
</evidence>
<keyword evidence="2" id="KW-0255">Endonuclease</keyword>
<dbReference type="SUPFAM" id="SSF52980">
    <property type="entry name" value="Restriction endonuclease-like"/>
    <property type="match status" value="1"/>
</dbReference>
<proteinExistence type="predicted"/>
<dbReference type="Gene3D" id="3.90.1570.10">
    <property type="entry name" value="tt1808, chain A"/>
    <property type="match status" value="1"/>
</dbReference>
<feature type="domain" description="Putative restriction endonuclease" evidence="1">
    <location>
        <begin position="31"/>
        <end position="154"/>
    </location>
</feature>
<dbReference type="PANTHER" id="PTHR34107">
    <property type="entry name" value="SLL0198 PROTEIN-RELATED"/>
    <property type="match status" value="1"/>
</dbReference>
<dbReference type="Proteomes" id="UP001152519">
    <property type="component" value="Unassembled WGS sequence"/>
</dbReference>
<dbReference type="AlphaFoldDB" id="A0A9W4DTD0"/>
<keyword evidence="2" id="KW-0378">Hydrolase</keyword>
<sequence length="197" mass="21446">MYGGSVTTREEVYRQLREYAAHLTPPPPFSDRFEISGNAIVMMMSPAGRHERAAWMLAHQLQPQLPDGVIAHTGGDVEDAALGILRRPDLVVLPFAATDTDDAFPAEAVEIAVEIVSPSNPENDYEGKIRDYPAMGIPHYLIIDPRNGTAHHHWSVVTKHGNPAYDNHVAYVFGDTIPVGGLIIETAELPRYGGAGA</sequence>
<dbReference type="InterPro" id="IPR008538">
    <property type="entry name" value="Uma2"/>
</dbReference>
<dbReference type="InterPro" id="IPR011335">
    <property type="entry name" value="Restrct_endonuc-II-like"/>
</dbReference>
<dbReference type="PANTHER" id="PTHR34107:SF2">
    <property type="entry name" value="SLL0888 PROTEIN"/>
    <property type="match status" value="1"/>
</dbReference>
<organism evidence="2 3">
    <name type="scientific">Actinacidiphila cocklensis</name>
    <dbReference type="NCBI Taxonomy" id="887465"/>
    <lineage>
        <taxon>Bacteria</taxon>
        <taxon>Bacillati</taxon>
        <taxon>Actinomycetota</taxon>
        <taxon>Actinomycetes</taxon>
        <taxon>Kitasatosporales</taxon>
        <taxon>Streptomycetaceae</taxon>
        <taxon>Actinacidiphila</taxon>
    </lineage>
</organism>
<evidence type="ECO:0000313" key="2">
    <source>
        <dbReference type="EMBL" id="CAG6395215.1"/>
    </source>
</evidence>
<dbReference type="Pfam" id="PF05685">
    <property type="entry name" value="Uma2"/>
    <property type="match status" value="1"/>
</dbReference>
<dbReference type="GO" id="GO:0004519">
    <property type="term" value="F:endonuclease activity"/>
    <property type="evidence" value="ECO:0007669"/>
    <property type="project" value="UniProtKB-KW"/>
</dbReference>
<protein>
    <submittedName>
        <fullName evidence="2">Restriction endonuclease</fullName>
    </submittedName>
</protein>
<evidence type="ECO:0000259" key="1">
    <source>
        <dbReference type="Pfam" id="PF05685"/>
    </source>
</evidence>
<accession>A0A9W4DTD0</accession>